<dbReference type="Ensembl" id="ENSSMRT00000002216.1">
    <property type="protein sequence ID" value="ENSSMRP00000001847.1"/>
    <property type="gene ID" value="ENSSMRG00000001607.1"/>
</dbReference>
<dbReference type="GeneTree" id="ENSGT01010000222336"/>
<name>A0A8D0B140_SALMN</name>
<dbReference type="InterPro" id="IPR014940">
    <property type="entry name" value="BAAT_C"/>
</dbReference>
<dbReference type="SUPFAM" id="SSF53474">
    <property type="entry name" value="alpha/beta-Hydrolases"/>
    <property type="match status" value="1"/>
</dbReference>
<evidence type="ECO:0000256" key="3">
    <source>
        <dbReference type="PIRSR" id="PIRSR016521-1"/>
    </source>
</evidence>
<evidence type="ECO:0000256" key="1">
    <source>
        <dbReference type="ARBA" id="ARBA00006538"/>
    </source>
</evidence>
<evidence type="ECO:0000313" key="7">
    <source>
        <dbReference type="Proteomes" id="UP000694421"/>
    </source>
</evidence>
<feature type="active site" description="Charge relay system" evidence="3">
    <location>
        <position position="328"/>
    </location>
</feature>
<evidence type="ECO:0000259" key="4">
    <source>
        <dbReference type="Pfam" id="PF04775"/>
    </source>
</evidence>
<dbReference type="Gene3D" id="3.40.50.1820">
    <property type="entry name" value="alpha/beta hydrolase"/>
    <property type="match status" value="1"/>
</dbReference>
<evidence type="ECO:0000313" key="6">
    <source>
        <dbReference type="Ensembl" id="ENSSMRP00000001847.1"/>
    </source>
</evidence>
<dbReference type="InterPro" id="IPR006862">
    <property type="entry name" value="Thio_Ohase/aa_AcTrfase"/>
</dbReference>
<dbReference type="PIRSF" id="PIRSF016521">
    <property type="entry name" value="Acyl-CoA_hydro"/>
    <property type="match status" value="1"/>
</dbReference>
<dbReference type="AlphaFoldDB" id="A0A8D0B140"/>
<keyword evidence="2" id="KW-0443">Lipid metabolism</keyword>
<dbReference type="GO" id="GO:0006631">
    <property type="term" value="P:fatty acid metabolic process"/>
    <property type="evidence" value="ECO:0007669"/>
    <property type="project" value="UniProtKB-KW"/>
</dbReference>
<dbReference type="GO" id="GO:0005777">
    <property type="term" value="C:peroxisome"/>
    <property type="evidence" value="ECO:0007669"/>
    <property type="project" value="TreeGrafter"/>
</dbReference>
<dbReference type="InterPro" id="IPR042490">
    <property type="entry name" value="Thio_Ohase/BAAT_N"/>
</dbReference>
<keyword evidence="2" id="KW-0276">Fatty acid metabolism</keyword>
<dbReference type="OMA" id="TPKPVAW"/>
<reference evidence="6" key="1">
    <citation type="submission" date="2025-08" db="UniProtKB">
        <authorList>
            <consortium name="Ensembl"/>
        </authorList>
    </citation>
    <scope>IDENTIFICATION</scope>
</reference>
<dbReference type="Proteomes" id="UP000694421">
    <property type="component" value="Unplaced"/>
</dbReference>
<proteinExistence type="inferred from homology"/>
<feature type="domain" description="Acyl-CoA thioester hydrolase/bile acid-CoA amino acid N-acetyltransferase" evidence="4">
    <location>
        <begin position="14"/>
        <end position="142"/>
    </location>
</feature>
<comment type="similarity">
    <text evidence="1">Belongs to the C/M/P thioester hydrolase family.</text>
</comment>
<feature type="active site" description="Charge relay system" evidence="3">
    <location>
        <position position="234"/>
    </location>
</feature>
<dbReference type="GO" id="GO:0006637">
    <property type="term" value="P:acyl-CoA metabolic process"/>
    <property type="evidence" value="ECO:0007669"/>
    <property type="project" value="InterPro"/>
</dbReference>
<dbReference type="GO" id="GO:0047617">
    <property type="term" value="F:fatty acyl-CoA hydrolase activity"/>
    <property type="evidence" value="ECO:0007669"/>
    <property type="project" value="TreeGrafter"/>
</dbReference>
<dbReference type="FunFam" id="3.40.50.1820:FF:000024">
    <property type="entry name" value="acyl-coenzyme A thioesterase 4"/>
    <property type="match status" value="1"/>
</dbReference>
<dbReference type="FunFam" id="2.60.40.2240:FF:000001">
    <property type="entry name" value="acyl-coenzyme A thioesterase 4"/>
    <property type="match status" value="1"/>
</dbReference>
<dbReference type="Pfam" id="PF04775">
    <property type="entry name" value="Bile_Hydr_Trans"/>
    <property type="match status" value="1"/>
</dbReference>
<dbReference type="PANTHER" id="PTHR10824">
    <property type="entry name" value="ACYL-COENZYME A THIOESTERASE-RELATED"/>
    <property type="match status" value="1"/>
</dbReference>
<protein>
    <submittedName>
        <fullName evidence="6">Uncharacterized protein</fullName>
    </submittedName>
</protein>
<feature type="active site" description="Charge relay system" evidence="3">
    <location>
        <position position="362"/>
    </location>
</feature>
<feature type="domain" description="BAAT/Acyl-CoA thioester hydrolase C-terminal" evidence="5">
    <location>
        <begin position="205"/>
        <end position="413"/>
    </location>
</feature>
<dbReference type="PANTHER" id="PTHR10824:SF18">
    <property type="entry name" value="BILE ACID-COA:AMINO ACID N-ACYLTRANSFERASE"/>
    <property type="match status" value="1"/>
</dbReference>
<evidence type="ECO:0000259" key="5">
    <source>
        <dbReference type="Pfam" id="PF08840"/>
    </source>
</evidence>
<organism evidence="6 7">
    <name type="scientific">Salvator merianae</name>
    <name type="common">Argentine black and white tegu</name>
    <name type="synonym">Tupinambis merianae</name>
    <dbReference type="NCBI Taxonomy" id="96440"/>
    <lineage>
        <taxon>Eukaryota</taxon>
        <taxon>Metazoa</taxon>
        <taxon>Chordata</taxon>
        <taxon>Craniata</taxon>
        <taxon>Vertebrata</taxon>
        <taxon>Euteleostomi</taxon>
        <taxon>Lepidosauria</taxon>
        <taxon>Squamata</taxon>
        <taxon>Bifurcata</taxon>
        <taxon>Unidentata</taxon>
        <taxon>Episquamata</taxon>
        <taxon>Laterata</taxon>
        <taxon>Teiioidea</taxon>
        <taxon>Teiidae</taxon>
        <taxon>Salvator</taxon>
    </lineage>
</organism>
<dbReference type="Gene3D" id="2.60.40.2240">
    <property type="entry name" value="Acyl-CoA thioester hydrolase/BAAT N-terminal domain"/>
    <property type="match status" value="1"/>
</dbReference>
<evidence type="ECO:0000256" key="2">
    <source>
        <dbReference type="ARBA" id="ARBA00022832"/>
    </source>
</evidence>
<reference evidence="6" key="2">
    <citation type="submission" date="2025-09" db="UniProtKB">
        <authorList>
            <consortium name="Ensembl"/>
        </authorList>
    </citation>
    <scope>IDENTIFICATION</scope>
</reference>
<dbReference type="InterPro" id="IPR029058">
    <property type="entry name" value="AB_hydrolase_fold"/>
</dbReference>
<sequence length="420" mass="45421">MASLTASPKSALADSPVWVRASGLKPSQLVTLLASLTDEKGVKFYSRAYYRADTAGEVDLRHASALGGDYRGVWPMGLLCTLKPQKLFHRLLKRDVIGSPFHVQISLLEGIVRLPSPEDKELATCTLERWYAASGMERFQIKTGRVRGALFIPPGNGPFPGLIDMFGGSGGLFEFRASLLASKGYAVLALAIFAYDDLPQTLKEVDLEYFEEASTLLLKHPKVRGPRLGVIGLSKGAEIALAMGTFLEQIAAVVCVNGSTAMQGAPLRFKDIYVPALPYCTEKILITNTGAINSCYVMGHPQDEGYHTYAIPVEKAQAHVLFVVGEDDQTLQSKAFAVAAIARAKNYGKNNFTLLSYPGAGHLIEHPGSPLCYSSPIQISPLPSAWGGEAEPHAKAQEDSWKEIQKFFGLHLGPVGKSSL</sequence>
<accession>A0A8D0B140</accession>
<dbReference type="Pfam" id="PF08840">
    <property type="entry name" value="BAAT_C"/>
    <property type="match status" value="1"/>
</dbReference>
<keyword evidence="7" id="KW-1185">Reference proteome</keyword>
<dbReference type="InterPro" id="IPR016662">
    <property type="entry name" value="Acyl-CoA_thioEstase_long-chain"/>
</dbReference>